<dbReference type="PANTHER" id="PTHR48101:SF4">
    <property type="entry name" value="METHYLMALONYL-COA MUTASE, MITOCHONDRIAL"/>
    <property type="match status" value="1"/>
</dbReference>
<feature type="domain" description="Methylmalonyl-CoA mutase alpha/beta chain catalytic" evidence="6">
    <location>
        <begin position="40"/>
        <end position="448"/>
    </location>
</feature>
<dbReference type="PATRIC" id="fig|1280952.3.peg.1012"/>
<dbReference type="eggNOG" id="COG1884">
    <property type="taxonomic scope" value="Bacteria"/>
</dbReference>
<keyword evidence="3" id="KW-0846">Cobalamin</keyword>
<name>A0A059FG55_9PROT</name>
<dbReference type="Pfam" id="PF01642">
    <property type="entry name" value="MM_CoA_mutase"/>
    <property type="match status" value="1"/>
</dbReference>
<evidence type="ECO:0000256" key="4">
    <source>
        <dbReference type="ARBA" id="ARBA00023235"/>
    </source>
</evidence>
<keyword evidence="5" id="KW-0170">Cobalt</keyword>
<dbReference type="STRING" id="1280952.HJA_05112"/>
<evidence type="ECO:0000256" key="1">
    <source>
        <dbReference type="ARBA" id="ARBA00001922"/>
    </source>
</evidence>
<dbReference type="GO" id="GO:0031419">
    <property type="term" value="F:cobalamin binding"/>
    <property type="evidence" value="ECO:0007669"/>
    <property type="project" value="UniProtKB-KW"/>
</dbReference>
<dbReference type="SUPFAM" id="SSF52242">
    <property type="entry name" value="Cobalamin (vitamin B12)-binding domain"/>
    <property type="match status" value="1"/>
</dbReference>
<keyword evidence="8" id="KW-1185">Reference proteome</keyword>
<dbReference type="InterPro" id="IPR016176">
    <property type="entry name" value="Cbl-dep_enz_cat"/>
</dbReference>
<dbReference type="EMBL" id="ARYJ01000003">
    <property type="protein sequence ID" value="KCZ89604.1"/>
    <property type="molecule type" value="Genomic_DNA"/>
</dbReference>
<dbReference type="PANTHER" id="PTHR48101">
    <property type="entry name" value="METHYLMALONYL-COA MUTASE, MITOCHONDRIAL-RELATED"/>
    <property type="match status" value="1"/>
</dbReference>
<dbReference type="Gene3D" id="3.40.50.280">
    <property type="entry name" value="Cobalamin-binding domain"/>
    <property type="match status" value="1"/>
</dbReference>
<evidence type="ECO:0000256" key="3">
    <source>
        <dbReference type="ARBA" id="ARBA00022628"/>
    </source>
</evidence>
<sequence length="636" mass="67013">MADDILPLSSTFPDATEAEWMASVEKALKGRGIDAITRTTADGLKIRPLYRESDFPSSEDPLGTPGEAPYLRGPTAAPDKWLPWDIRQAFTHASPSHTHGEVLRDLERGVSSVELCVDPTGRNGVQAMTMPDYDIALNGVDASIAGVALDPVMTSGTREAAFLAEWARNKTDAKLDFNMDPLGALARTGTLAGGLDAAFAEAGALAKVLAAKYPAANLFRIDARAVHEAGGSEAQELAALIASAVDTLRRLAPHMEAADVAAKTIFCLALDANYGIGVAKLRAARRLWARVEEALGLDAKPMRLQGYSSARMLTRYDAWTNMLRNTAAAFAGAVGGADILTIRAFNEPLGTPEELGRRIARNTQLIAMEESQLGRVADPTGGAWFTETFANELAEAAWAEFQKIEGEGGYAASLTSGAFQVRVKAIRDARAKDIAKRKIPVTGVSEFPLLEEIAAPVADAPHLRSGAELTDEALQALVPDLPPVTGADATAEPLEPIHLGADFEALRDKAAAAAKQPAIFLATLGPLAEYTARADFARNLFAAGGLAAKEAPVPPKDAAEIAAAFKASGLRIACICGADARYADEADAAAKALKDAGAQHVWIAGKHEGDGIDSNIFMGCDVLHTLKLAHAELGLS</sequence>
<dbReference type="Gene3D" id="3.20.20.240">
    <property type="entry name" value="Methylmalonyl-CoA mutase"/>
    <property type="match status" value="1"/>
</dbReference>
<dbReference type="GO" id="GO:0046872">
    <property type="term" value="F:metal ion binding"/>
    <property type="evidence" value="ECO:0007669"/>
    <property type="project" value="InterPro"/>
</dbReference>
<comment type="caution">
    <text evidence="7">The sequence shown here is derived from an EMBL/GenBank/DDBJ whole genome shotgun (WGS) entry which is preliminary data.</text>
</comment>
<dbReference type="AlphaFoldDB" id="A0A059FG55"/>
<dbReference type="GO" id="GO:0005737">
    <property type="term" value="C:cytoplasm"/>
    <property type="evidence" value="ECO:0007669"/>
    <property type="project" value="TreeGrafter"/>
</dbReference>
<reference evidence="7 8" key="1">
    <citation type="journal article" date="2014" name="Antonie Van Leeuwenhoek">
        <title>Hyphomonas beringensis sp. nov. and Hyphomonas chukchiensis sp. nov., isolated from surface seawater of the Bering Sea and Chukchi Sea.</title>
        <authorList>
            <person name="Li C."/>
            <person name="Lai Q."/>
            <person name="Li G."/>
            <person name="Dong C."/>
            <person name="Wang J."/>
            <person name="Liao Y."/>
            <person name="Shao Z."/>
        </authorList>
    </citation>
    <scope>NUCLEOTIDE SEQUENCE [LARGE SCALE GENOMIC DNA]</scope>
    <source>
        <strain evidence="7 8">VP2</strain>
    </source>
</reference>
<evidence type="ECO:0000313" key="8">
    <source>
        <dbReference type="Proteomes" id="UP000024816"/>
    </source>
</evidence>
<comment type="similarity">
    <text evidence="2">Belongs to the methylmalonyl-CoA mutase family.</text>
</comment>
<comment type="cofactor">
    <cofactor evidence="1">
        <name>adenosylcob(III)alamin</name>
        <dbReference type="ChEBI" id="CHEBI:18408"/>
    </cofactor>
</comment>
<dbReference type="SUPFAM" id="SSF51703">
    <property type="entry name" value="Cobalamin (vitamin B12)-dependent enzymes"/>
    <property type="match status" value="1"/>
</dbReference>
<dbReference type="OrthoDB" id="9762378at2"/>
<dbReference type="InterPro" id="IPR006099">
    <property type="entry name" value="MeMalonylCoA_mutase_a/b_cat"/>
</dbReference>
<evidence type="ECO:0000256" key="2">
    <source>
        <dbReference type="ARBA" id="ARBA00008465"/>
    </source>
</evidence>
<protein>
    <submittedName>
        <fullName evidence="7">Methylmalonyl-CoA mutase small subunit</fullName>
    </submittedName>
</protein>
<proteinExistence type="inferred from homology"/>
<dbReference type="RefSeq" id="WP_035579174.1">
    <property type="nucleotide sequence ID" value="NZ_ARYJ01000003.1"/>
</dbReference>
<gene>
    <name evidence="7" type="ORF">HJA_05112</name>
</gene>
<dbReference type="InterPro" id="IPR036724">
    <property type="entry name" value="Cobalamin-bd_sf"/>
</dbReference>
<keyword evidence="4" id="KW-0413">Isomerase</keyword>
<organism evidence="7 8">
    <name type="scientific">Hyphomonas jannaschiana VP2</name>
    <dbReference type="NCBI Taxonomy" id="1280952"/>
    <lineage>
        <taxon>Bacteria</taxon>
        <taxon>Pseudomonadati</taxon>
        <taxon>Pseudomonadota</taxon>
        <taxon>Alphaproteobacteria</taxon>
        <taxon>Hyphomonadales</taxon>
        <taxon>Hyphomonadaceae</taxon>
        <taxon>Hyphomonas</taxon>
    </lineage>
</organism>
<evidence type="ECO:0000256" key="5">
    <source>
        <dbReference type="ARBA" id="ARBA00023285"/>
    </source>
</evidence>
<dbReference type="GO" id="GO:0004494">
    <property type="term" value="F:methylmalonyl-CoA mutase activity"/>
    <property type="evidence" value="ECO:0007669"/>
    <property type="project" value="UniProtKB-EC"/>
</dbReference>
<accession>A0A059FG55</accession>
<dbReference type="GO" id="GO:0019678">
    <property type="term" value="P:propionate metabolic process, methylmalonyl pathway"/>
    <property type="evidence" value="ECO:0007669"/>
    <property type="project" value="TreeGrafter"/>
</dbReference>
<dbReference type="Proteomes" id="UP000024816">
    <property type="component" value="Unassembled WGS sequence"/>
</dbReference>
<evidence type="ECO:0000313" key="7">
    <source>
        <dbReference type="EMBL" id="KCZ89604.1"/>
    </source>
</evidence>
<evidence type="ECO:0000259" key="6">
    <source>
        <dbReference type="Pfam" id="PF01642"/>
    </source>
</evidence>